<accession>A0A1M7JS40</accession>
<sequence length="336" mass="38182">MRKFTFIILMMVLISSACGRPGTDEESGQKTIRIAHLVNPTQSSHMMAEAFKEQVEEESGGQLRVEIYPSGSLFPSDREAIEAVQLGNIEMTIPALASLSGFDQNFMILDLPYLFENEAEAYSVLDGPFGQELLDGLEEVNIKGLVYGENGFRHITNNINPVYTPEDIEGQKMRTLESPVHTDFFNAFGANASPFAFGEMYSSLQQGTYDAMEAPIALMYTSNLYEVQEYMSFTSHVYMPIALLMNNDFFESLDEDHQEILMDAAETFREDQRELEQEQNVEYLEEMKEAGLQVNDVSDEEKQAFRDRAEPVYEKYREMLGPELFEDLEAAIEEAE</sequence>
<dbReference type="OrthoDB" id="2087at2"/>
<keyword evidence="2" id="KW-0813">Transport</keyword>
<dbReference type="InterPro" id="IPR018389">
    <property type="entry name" value="DctP_fam"/>
</dbReference>
<dbReference type="GO" id="GO:0055085">
    <property type="term" value="P:transmembrane transport"/>
    <property type="evidence" value="ECO:0007669"/>
    <property type="project" value="InterPro"/>
</dbReference>
<evidence type="ECO:0000313" key="5">
    <source>
        <dbReference type="EMBL" id="SHM55889.1"/>
    </source>
</evidence>
<dbReference type="NCBIfam" id="TIGR00787">
    <property type="entry name" value="dctP"/>
    <property type="match status" value="1"/>
</dbReference>
<evidence type="ECO:0000256" key="2">
    <source>
        <dbReference type="ARBA" id="ARBA00022448"/>
    </source>
</evidence>
<feature type="chain" id="PRO_5039515128" evidence="4">
    <location>
        <begin position="20"/>
        <end position="336"/>
    </location>
</feature>
<reference evidence="5 6" key="1">
    <citation type="submission" date="2016-11" db="EMBL/GenBank/DDBJ databases">
        <authorList>
            <person name="Jaros S."/>
            <person name="Januszkiewicz K."/>
            <person name="Wedrychowicz H."/>
        </authorList>
    </citation>
    <scope>NUCLEOTIDE SEQUENCE [LARGE SCALE GENOMIC DNA]</scope>
    <source>
        <strain evidence="5 6">DSM 16010</strain>
    </source>
</reference>
<keyword evidence="3 4" id="KW-0732">Signal</keyword>
<comment type="similarity">
    <text evidence="1">Belongs to the bacterial solute-binding protein 7 family.</text>
</comment>
<dbReference type="EMBL" id="FRCF01000014">
    <property type="protein sequence ID" value="SHM55889.1"/>
    <property type="molecule type" value="Genomic_DNA"/>
</dbReference>
<evidence type="ECO:0000256" key="1">
    <source>
        <dbReference type="ARBA" id="ARBA00009023"/>
    </source>
</evidence>
<dbReference type="Pfam" id="PF03480">
    <property type="entry name" value="DctP"/>
    <property type="match status" value="1"/>
</dbReference>
<evidence type="ECO:0000256" key="3">
    <source>
        <dbReference type="ARBA" id="ARBA00022729"/>
    </source>
</evidence>
<evidence type="ECO:0000313" key="6">
    <source>
        <dbReference type="Proteomes" id="UP000184206"/>
    </source>
</evidence>
<feature type="signal peptide" evidence="4">
    <location>
        <begin position="1"/>
        <end position="19"/>
    </location>
</feature>
<dbReference type="PANTHER" id="PTHR33376">
    <property type="match status" value="1"/>
</dbReference>
<keyword evidence="5" id="KW-0675">Receptor</keyword>
<dbReference type="AlphaFoldDB" id="A0A1M7JS40"/>
<dbReference type="RefSeq" id="WP_072710782.1">
    <property type="nucleotide sequence ID" value="NZ_FRCF01000014.1"/>
</dbReference>
<evidence type="ECO:0000256" key="4">
    <source>
        <dbReference type="SAM" id="SignalP"/>
    </source>
</evidence>
<protein>
    <submittedName>
        <fullName evidence="5">Tripartite ATP-independent transporter solute receptor, DctP family</fullName>
    </submittedName>
</protein>
<name>A0A1M7JS40_9BACL</name>
<dbReference type="Proteomes" id="UP000184206">
    <property type="component" value="Unassembled WGS sequence"/>
</dbReference>
<keyword evidence="6" id="KW-1185">Reference proteome</keyword>
<dbReference type="STRING" id="1123231.SAMN02745189_02365"/>
<dbReference type="InterPro" id="IPR038404">
    <property type="entry name" value="TRAP_DctP_sf"/>
</dbReference>
<dbReference type="InterPro" id="IPR004682">
    <property type="entry name" value="TRAP_DctP"/>
</dbReference>
<dbReference type="PIRSF" id="PIRSF006470">
    <property type="entry name" value="DctB"/>
    <property type="match status" value="1"/>
</dbReference>
<dbReference type="NCBIfam" id="NF037995">
    <property type="entry name" value="TRAP_S1"/>
    <property type="match status" value="1"/>
</dbReference>
<dbReference type="PROSITE" id="PS51257">
    <property type="entry name" value="PROKAR_LIPOPROTEIN"/>
    <property type="match status" value="1"/>
</dbReference>
<gene>
    <name evidence="5" type="ORF">SAMN02745189_02365</name>
</gene>
<dbReference type="PANTHER" id="PTHR33376:SF7">
    <property type="entry name" value="C4-DICARBOXYLATE-BINDING PROTEIN DCTB"/>
    <property type="match status" value="1"/>
</dbReference>
<dbReference type="Gene3D" id="3.40.190.170">
    <property type="entry name" value="Bacterial extracellular solute-binding protein, family 7"/>
    <property type="match status" value="1"/>
</dbReference>
<dbReference type="GO" id="GO:0030288">
    <property type="term" value="C:outer membrane-bounded periplasmic space"/>
    <property type="evidence" value="ECO:0007669"/>
    <property type="project" value="InterPro"/>
</dbReference>
<organism evidence="5 6">
    <name type="scientific">Lacicoccus alkaliphilus DSM 16010</name>
    <dbReference type="NCBI Taxonomy" id="1123231"/>
    <lineage>
        <taxon>Bacteria</taxon>
        <taxon>Bacillati</taxon>
        <taxon>Bacillota</taxon>
        <taxon>Bacilli</taxon>
        <taxon>Bacillales</taxon>
        <taxon>Salinicoccaceae</taxon>
        <taxon>Lacicoccus</taxon>
    </lineage>
</organism>
<proteinExistence type="inferred from homology"/>